<evidence type="ECO:0000313" key="1">
    <source>
        <dbReference type="EMBL" id="EAL64890.1"/>
    </source>
</evidence>
<dbReference type="HOGENOM" id="CLU_351413_0_0_1"/>
<dbReference type="EMBL" id="AAFI02000074">
    <property type="protein sequence ID" value="EAL64890.1"/>
    <property type="molecule type" value="Genomic_DNA"/>
</dbReference>
<dbReference type="dictyBase" id="DDB_G0285155"/>
<comment type="caution">
    <text evidence="1">The sequence shown here is derived from an EMBL/GenBank/DDBJ whole genome shotgun (WGS) entry which is preliminary data.</text>
</comment>
<proteinExistence type="predicted"/>
<dbReference type="PANTHER" id="PTHR31550:SF10">
    <property type="entry name" value="PROTEIN KINASE DOMAIN-CONTAINING PROTEIN"/>
    <property type="match status" value="1"/>
</dbReference>
<dbReference type="PhylomeDB" id="Q54NN3"/>
<sequence>MEKQLFFKVFNNKYISSLIFSFISTSSFMGGKFKYDEITSVQWMIDNKHYSLLKDKVKIGKENLSFYPVSNEIYFPLQYPHDINRFFGNCENNKNKNKNKNELKKNEEIKFDPKKSDFLFSIFSIPDIKKKKKIKKIKTTREEEEDEEEEESIEIISLHNDIEFYYYLFKNYYSSFFKFMNIKLLVEKLISYDNYIALDLLYMEYKLIEPTLTMFISSVRLNSFKMANYIYNQLGCPEMDNQILWNSIINKENRSIDIDKKLQYLVFKTLQLSNKTIPNQLKPIDYKINTLFFKSTLESLLNSCYSISILNLPSLENWELKKKQLNNQSFGSSDILINPLLKETIDEPLSIEELDNIKLQFKNLNLPLSIIIKNINFNNNNNNNINNENEKIKLLISKLFKMIIPYSVEKQSIRNYLYYCIMFKSSGSGNNENYEWFRYLVGFDARKFLFENCNGRKDLQIKYLDYFLDGGNISFRIMIDLFDLLVSLNDIILIEMVGNLLKDKIRRSSTTTSNATLPHQTFVFPKSTQVIDYLLSPNNLELKPIIKFKIDCLFTKREQGEDNGDGDGDDELRNNNNNYQLLYHYKNNYPINYFADLGNVYIFYQIRICSNETIDFILDNDNIKDFLKETDLVTLFKSKYYLHGSIEKISYLFNEIRRMKSKTTHLVQDPSQIINAPLLLYYYHQGLHIADKDIILNDSLIFEIAVRSDFKLFERILSLSHCSRVITRILSYSISLGKLEMFEYIVNSEKHKNILLNEITPTSKILTIYDINYLIDKAYTCFQPKFIIYFKEVLNFRIINN</sequence>
<dbReference type="PaxDb" id="44689-DDB0218676"/>
<evidence type="ECO:0000313" key="2">
    <source>
        <dbReference type="Proteomes" id="UP000002195"/>
    </source>
</evidence>
<dbReference type="InParanoid" id="Q54NN3"/>
<name>Q54NN3_DICDI</name>
<dbReference type="AlphaFoldDB" id="Q54NN3"/>
<gene>
    <name evidence="1" type="ORF">DDB_G0285155</name>
</gene>
<reference evidence="1 2" key="1">
    <citation type="journal article" date="2005" name="Nature">
        <title>The genome of the social amoeba Dictyostelium discoideum.</title>
        <authorList>
            <consortium name="The Dictyostelium discoideum Sequencing Consortium"/>
            <person name="Eichinger L."/>
            <person name="Pachebat J.A."/>
            <person name="Glockner G."/>
            <person name="Rajandream M.A."/>
            <person name="Sucgang R."/>
            <person name="Berriman M."/>
            <person name="Song J."/>
            <person name="Olsen R."/>
            <person name="Szafranski K."/>
            <person name="Xu Q."/>
            <person name="Tunggal B."/>
            <person name="Kummerfeld S."/>
            <person name="Madera M."/>
            <person name="Konfortov B.A."/>
            <person name="Rivero F."/>
            <person name="Bankier A.T."/>
            <person name="Lehmann R."/>
            <person name="Hamlin N."/>
            <person name="Davies R."/>
            <person name="Gaudet P."/>
            <person name="Fey P."/>
            <person name="Pilcher K."/>
            <person name="Chen G."/>
            <person name="Saunders D."/>
            <person name="Sodergren E."/>
            <person name="Davis P."/>
            <person name="Kerhornou A."/>
            <person name="Nie X."/>
            <person name="Hall N."/>
            <person name="Anjard C."/>
            <person name="Hemphill L."/>
            <person name="Bason N."/>
            <person name="Farbrother P."/>
            <person name="Desany B."/>
            <person name="Just E."/>
            <person name="Morio T."/>
            <person name="Rost R."/>
            <person name="Churcher C."/>
            <person name="Cooper J."/>
            <person name="Haydock S."/>
            <person name="van Driessche N."/>
            <person name="Cronin A."/>
            <person name="Goodhead I."/>
            <person name="Muzny D."/>
            <person name="Mourier T."/>
            <person name="Pain A."/>
            <person name="Lu M."/>
            <person name="Harper D."/>
            <person name="Lindsay R."/>
            <person name="Hauser H."/>
            <person name="James K."/>
            <person name="Quiles M."/>
            <person name="Madan Babu M."/>
            <person name="Saito T."/>
            <person name="Buchrieser C."/>
            <person name="Wardroper A."/>
            <person name="Felder M."/>
            <person name="Thangavelu M."/>
            <person name="Johnson D."/>
            <person name="Knights A."/>
            <person name="Loulseged H."/>
            <person name="Mungall K."/>
            <person name="Oliver K."/>
            <person name="Price C."/>
            <person name="Quail M.A."/>
            <person name="Urushihara H."/>
            <person name="Hernandez J."/>
            <person name="Rabbinowitsch E."/>
            <person name="Steffen D."/>
            <person name="Sanders M."/>
            <person name="Ma J."/>
            <person name="Kohara Y."/>
            <person name="Sharp S."/>
            <person name="Simmonds M."/>
            <person name="Spiegler S."/>
            <person name="Tivey A."/>
            <person name="Sugano S."/>
            <person name="White B."/>
            <person name="Walker D."/>
            <person name="Woodward J."/>
            <person name="Winckler T."/>
            <person name="Tanaka Y."/>
            <person name="Shaulsky G."/>
            <person name="Schleicher M."/>
            <person name="Weinstock G."/>
            <person name="Rosenthal A."/>
            <person name="Cox E.C."/>
            <person name="Chisholm R.L."/>
            <person name="Gibbs R."/>
            <person name="Loomis W.F."/>
            <person name="Platzer M."/>
            <person name="Kay R.R."/>
            <person name="Williams J."/>
            <person name="Dear P.H."/>
            <person name="Noegel A.A."/>
            <person name="Barrell B."/>
            <person name="Kuspa A."/>
        </authorList>
    </citation>
    <scope>NUCLEOTIDE SEQUENCE [LARGE SCALE GENOMIC DNA]</scope>
    <source>
        <strain evidence="1 2">AX4</strain>
    </source>
</reference>
<dbReference type="PANTHER" id="PTHR31550">
    <property type="entry name" value="ANKYRIN REPEAT PROTEIN-RELATED-RELATED"/>
    <property type="match status" value="1"/>
</dbReference>
<accession>Q54NN3</accession>
<dbReference type="GeneID" id="8624954"/>
<protein>
    <submittedName>
        <fullName evidence="1">Uncharacterized protein</fullName>
    </submittedName>
</protein>
<dbReference type="VEuPathDB" id="AmoebaDB:DDB_G0285155"/>
<dbReference type="Proteomes" id="UP000002195">
    <property type="component" value="Unassembled WGS sequence"/>
</dbReference>
<keyword evidence="2" id="KW-1185">Reference proteome</keyword>
<dbReference type="RefSeq" id="XP_639883.1">
    <property type="nucleotide sequence ID" value="XM_634791.1"/>
</dbReference>
<organism evidence="1 2">
    <name type="scientific">Dictyostelium discoideum</name>
    <name type="common">Social amoeba</name>
    <dbReference type="NCBI Taxonomy" id="44689"/>
    <lineage>
        <taxon>Eukaryota</taxon>
        <taxon>Amoebozoa</taxon>
        <taxon>Evosea</taxon>
        <taxon>Eumycetozoa</taxon>
        <taxon>Dictyostelia</taxon>
        <taxon>Dictyosteliales</taxon>
        <taxon>Dictyosteliaceae</taxon>
        <taxon>Dictyostelium</taxon>
    </lineage>
</organism>
<dbReference type="KEGG" id="ddi:DDB_G0285155"/>